<keyword evidence="19" id="KW-0539">Nucleus</keyword>
<evidence type="ECO:0000256" key="12">
    <source>
        <dbReference type="ARBA" id="ARBA00022763"/>
    </source>
</evidence>
<dbReference type="EC" id="2.7.11.1" evidence="6"/>
<dbReference type="GO" id="GO:0000077">
    <property type="term" value="P:DNA damage checkpoint signaling"/>
    <property type="evidence" value="ECO:0007669"/>
    <property type="project" value="UniProtKB-ARBA"/>
</dbReference>
<evidence type="ECO:0000256" key="14">
    <source>
        <dbReference type="ARBA" id="ARBA00022840"/>
    </source>
</evidence>
<comment type="catalytic activity">
    <reaction evidence="22">
        <text>L-threonyl-[protein] + ATP = O-phospho-L-threonyl-[protein] + ADP + H(+)</text>
        <dbReference type="Rhea" id="RHEA:46608"/>
        <dbReference type="Rhea" id="RHEA-COMP:11060"/>
        <dbReference type="Rhea" id="RHEA-COMP:11605"/>
        <dbReference type="ChEBI" id="CHEBI:15378"/>
        <dbReference type="ChEBI" id="CHEBI:30013"/>
        <dbReference type="ChEBI" id="CHEBI:30616"/>
        <dbReference type="ChEBI" id="CHEBI:61977"/>
        <dbReference type="ChEBI" id="CHEBI:456216"/>
        <dbReference type="EC" id="2.7.11.1"/>
    </reaction>
</comment>
<keyword evidence="15" id="KW-0007">Acetylation</keyword>
<dbReference type="HOGENOM" id="CLU_000178_9_3_1"/>
<evidence type="ECO:0000256" key="2">
    <source>
        <dbReference type="ARBA" id="ARBA00004275"/>
    </source>
</evidence>
<accession>K1PGM3</accession>
<keyword evidence="13 25" id="KW-0418">Kinase</keyword>
<evidence type="ECO:0000256" key="20">
    <source>
        <dbReference type="ARBA" id="ARBA00023306"/>
    </source>
</evidence>
<dbReference type="FunFam" id="3.30.1010.10:FF:000015">
    <property type="entry name" value="Serine-protein kinase ATM"/>
    <property type="match status" value="1"/>
</dbReference>
<evidence type="ECO:0000256" key="15">
    <source>
        <dbReference type="ARBA" id="ARBA00022990"/>
    </source>
</evidence>
<dbReference type="GO" id="GO:0006281">
    <property type="term" value="P:DNA repair"/>
    <property type="evidence" value="ECO:0007669"/>
    <property type="project" value="InterPro"/>
</dbReference>
<dbReference type="PROSITE" id="PS51190">
    <property type="entry name" value="FATC"/>
    <property type="match status" value="1"/>
</dbReference>
<keyword evidence="9" id="KW-0597">Phosphoprotein</keyword>
<evidence type="ECO:0000256" key="8">
    <source>
        <dbReference type="ARBA" id="ARBA00022527"/>
    </source>
</evidence>
<dbReference type="GO" id="GO:1904358">
    <property type="term" value="P:positive regulation of telomere maintenance via telomere lengthening"/>
    <property type="evidence" value="ECO:0007669"/>
    <property type="project" value="UniProtKB-ARBA"/>
</dbReference>
<dbReference type="InterPro" id="IPR038980">
    <property type="entry name" value="ATM_plant"/>
</dbReference>
<evidence type="ECO:0000256" key="6">
    <source>
        <dbReference type="ARBA" id="ARBA00012513"/>
    </source>
</evidence>
<dbReference type="InterPro" id="IPR011009">
    <property type="entry name" value="Kinase-like_dom_sf"/>
</dbReference>
<dbReference type="Gene3D" id="3.30.1010.10">
    <property type="entry name" value="Phosphatidylinositol 3-kinase Catalytic Subunit, Chain A, domain 4"/>
    <property type="match status" value="1"/>
</dbReference>
<reference evidence="25" key="1">
    <citation type="journal article" date="2012" name="Nature">
        <title>The oyster genome reveals stress adaptation and complexity of shell formation.</title>
        <authorList>
            <person name="Zhang G."/>
            <person name="Fang X."/>
            <person name="Guo X."/>
            <person name="Li L."/>
            <person name="Luo R."/>
            <person name="Xu F."/>
            <person name="Yang P."/>
            <person name="Zhang L."/>
            <person name="Wang X."/>
            <person name="Qi H."/>
            <person name="Xiong Z."/>
            <person name="Que H."/>
            <person name="Xie Y."/>
            <person name="Holland P.W."/>
            <person name="Paps J."/>
            <person name="Zhu Y."/>
            <person name="Wu F."/>
            <person name="Chen Y."/>
            <person name="Wang J."/>
            <person name="Peng C."/>
            <person name="Meng J."/>
            <person name="Yang L."/>
            <person name="Liu J."/>
            <person name="Wen B."/>
            <person name="Zhang N."/>
            <person name="Huang Z."/>
            <person name="Zhu Q."/>
            <person name="Feng Y."/>
            <person name="Mount A."/>
            <person name="Hedgecock D."/>
            <person name="Xu Z."/>
            <person name="Liu Y."/>
            <person name="Domazet-Loso T."/>
            <person name="Du Y."/>
            <person name="Sun X."/>
            <person name="Zhang S."/>
            <person name="Liu B."/>
            <person name="Cheng P."/>
            <person name="Jiang X."/>
            <person name="Li J."/>
            <person name="Fan D."/>
            <person name="Wang W."/>
            <person name="Fu W."/>
            <person name="Wang T."/>
            <person name="Wang B."/>
            <person name="Zhang J."/>
            <person name="Peng Z."/>
            <person name="Li Y."/>
            <person name="Li N."/>
            <person name="Wang J."/>
            <person name="Chen M."/>
            <person name="He Y."/>
            <person name="Tan F."/>
            <person name="Song X."/>
            <person name="Zheng Q."/>
            <person name="Huang R."/>
            <person name="Yang H."/>
            <person name="Du X."/>
            <person name="Chen L."/>
            <person name="Yang M."/>
            <person name="Gaffney P.M."/>
            <person name="Wang S."/>
            <person name="Luo L."/>
            <person name="She Z."/>
            <person name="Ming Y."/>
            <person name="Huang W."/>
            <person name="Zhang S."/>
            <person name="Huang B."/>
            <person name="Zhang Y."/>
            <person name="Qu T."/>
            <person name="Ni P."/>
            <person name="Miao G."/>
            <person name="Wang J."/>
            <person name="Wang Q."/>
            <person name="Steinberg C.E."/>
            <person name="Wang H."/>
            <person name="Li N."/>
            <person name="Qian L."/>
            <person name="Zhang G."/>
            <person name="Li Y."/>
            <person name="Yang H."/>
            <person name="Liu X."/>
            <person name="Wang J."/>
            <person name="Yin Y."/>
            <person name="Wang J."/>
        </authorList>
    </citation>
    <scope>NUCLEOTIDE SEQUENCE [LARGE SCALE GENOMIC DNA]</scope>
    <source>
        <strain evidence="25">05x7-T-G4-1.051#20</strain>
    </source>
</reference>
<dbReference type="PROSITE" id="PS50290">
    <property type="entry name" value="PI3_4_KINASE_3"/>
    <property type="match status" value="1"/>
</dbReference>
<evidence type="ECO:0000256" key="11">
    <source>
        <dbReference type="ARBA" id="ARBA00022741"/>
    </source>
</evidence>
<dbReference type="InterPro" id="IPR018936">
    <property type="entry name" value="PI3/4_kinase_CS"/>
</dbReference>
<evidence type="ECO:0000256" key="19">
    <source>
        <dbReference type="ARBA" id="ARBA00023242"/>
    </source>
</evidence>
<comment type="similarity">
    <text evidence="5">Belongs to the PI3/PI4-kinase family. ATM subfamily.</text>
</comment>
<keyword evidence="7" id="KW-0963">Cytoplasm</keyword>
<dbReference type="Pfam" id="PF00454">
    <property type="entry name" value="PI3_PI4_kinase"/>
    <property type="match status" value="1"/>
</dbReference>
<dbReference type="InterPro" id="IPR036940">
    <property type="entry name" value="PI3/4_kinase_cat_sf"/>
</dbReference>
<evidence type="ECO:0000256" key="21">
    <source>
        <dbReference type="ARBA" id="ARBA00023329"/>
    </source>
</evidence>
<dbReference type="GO" id="GO:0032210">
    <property type="term" value="P:regulation of telomere maintenance via telomerase"/>
    <property type="evidence" value="ECO:0007669"/>
    <property type="project" value="UniProtKB-ARBA"/>
</dbReference>
<dbReference type="GO" id="GO:0010468">
    <property type="term" value="P:regulation of gene expression"/>
    <property type="evidence" value="ECO:0007669"/>
    <property type="project" value="UniProtKB-ARBA"/>
</dbReference>
<dbReference type="GO" id="GO:0005777">
    <property type="term" value="C:peroxisome"/>
    <property type="evidence" value="ECO:0007669"/>
    <property type="project" value="UniProtKB-SubCell"/>
</dbReference>
<evidence type="ECO:0000256" key="16">
    <source>
        <dbReference type="ARBA" id="ARBA00023125"/>
    </source>
</evidence>
<evidence type="ECO:0000313" key="25">
    <source>
        <dbReference type="EMBL" id="EKC18024.1"/>
    </source>
</evidence>
<keyword evidence="8" id="KW-0723">Serine/threonine-protein kinase</keyword>
<evidence type="ECO:0000256" key="23">
    <source>
        <dbReference type="ARBA" id="ARBA00048977"/>
    </source>
</evidence>
<dbReference type="InterPro" id="IPR044107">
    <property type="entry name" value="PIKKc_ATM"/>
</dbReference>
<dbReference type="PROSITE" id="PS00915">
    <property type="entry name" value="PI3_4_KINASE_1"/>
    <property type="match status" value="1"/>
</dbReference>
<dbReference type="FunFam" id="1.10.1070.11:FF:000011">
    <property type="entry name" value="Serine-protein kinase ATM"/>
    <property type="match status" value="1"/>
</dbReference>
<dbReference type="CDD" id="cd05171">
    <property type="entry name" value="PIKKc_ATM"/>
    <property type="match status" value="1"/>
</dbReference>
<name>K1PGM3_MAGGI</name>
<dbReference type="GO" id="GO:0043068">
    <property type="term" value="P:positive regulation of programmed cell death"/>
    <property type="evidence" value="ECO:0007669"/>
    <property type="project" value="UniProtKB-ARBA"/>
</dbReference>
<keyword evidence="17" id="KW-0576">Peroxisome</keyword>
<dbReference type="InParanoid" id="K1PGM3"/>
<dbReference type="GO" id="GO:0042981">
    <property type="term" value="P:regulation of apoptotic process"/>
    <property type="evidence" value="ECO:0007669"/>
    <property type="project" value="UniProtKB-ARBA"/>
</dbReference>
<dbReference type="GO" id="GO:0005813">
    <property type="term" value="C:centrosome"/>
    <property type="evidence" value="ECO:0007669"/>
    <property type="project" value="UniProtKB-SubCell"/>
</dbReference>
<comment type="catalytic activity">
    <reaction evidence="23">
        <text>L-seryl-[protein] + ATP = O-phospho-L-seryl-[protein] + ADP + H(+)</text>
        <dbReference type="Rhea" id="RHEA:17989"/>
        <dbReference type="Rhea" id="RHEA-COMP:9863"/>
        <dbReference type="Rhea" id="RHEA-COMP:11604"/>
        <dbReference type="ChEBI" id="CHEBI:15378"/>
        <dbReference type="ChEBI" id="CHEBI:29999"/>
        <dbReference type="ChEBI" id="CHEBI:30616"/>
        <dbReference type="ChEBI" id="CHEBI:83421"/>
        <dbReference type="ChEBI" id="CHEBI:456216"/>
        <dbReference type="EC" id="2.7.11.1"/>
    </reaction>
    <physiologicalReaction direction="left-to-right" evidence="23">
        <dbReference type="Rhea" id="RHEA:17990"/>
    </physiologicalReaction>
</comment>
<dbReference type="PANTHER" id="PTHR37079:SF4">
    <property type="entry name" value="SERINE_THREONINE-PROTEIN KINASE ATM"/>
    <property type="match status" value="1"/>
</dbReference>
<dbReference type="InterPro" id="IPR000403">
    <property type="entry name" value="PI3/4_kinase_cat_dom"/>
</dbReference>
<dbReference type="Pfam" id="PF02260">
    <property type="entry name" value="FATC"/>
    <property type="match status" value="1"/>
</dbReference>
<dbReference type="GO" id="GO:0007127">
    <property type="term" value="P:meiosis I"/>
    <property type="evidence" value="ECO:0007669"/>
    <property type="project" value="UniProtKB-ARBA"/>
</dbReference>
<dbReference type="InterPro" id="IPR003152">
    <property type="entry name" value="FATC_dom"/>
</dbReference>
<dbReference type="AlphaFoldDB" id="K1PGM3"/>
<evidence type="ECO:0000256" key="1">
    <source>
        <dbReference type="ARBA" id="ARBA00004123"/>
    </source>
</evidence>
<keyword evidence="11" id="KW-0547">Nucleotide-binding</keyword>
<keyword evidence="12" id="KW-0227">DNA damage</keyword>
<gene>
    <name evidence="25" type="ORF">CGI_10016785</name>
</gene>
<comment type="subcellular location">
    <subcellularLocation>
        <location evidence="3">Cytoplasm</location>
        <location evidence="3">Cytoskeleton</location>
        <location evidence="3">Microtubule organizing center</location>
        <location evidence="3">Centrosome</location>
    </subcellularLocation>
    <subcellularLocation>
        <location evidence="4">Cytoplasmic vesicle</location>
    </subcellularLocation>
    <subcellularLocation>
        <location evidence="1">Nucleus</location>
    </subcellularLocation>
    <subcellularLocation>
        <location evidence="2">Peroxisome</location>
    </subcellularLocation>
</comment>
<keyword evidence="18" id="KW-0206">Cytoskeleton</keyword>
<keyword evidence="10" id="KW-0808">Transferase</keyword>
<dbReference type="Gene3D" id="1.10.1070.11">
    <property type="entry name" value="Phosphatidylinositol 3-/4-kinase, catalytic domain"/>
    <property type="match status" value="1"/>
</dbReference>
<evidence type="ECO:0000256" key="22">
    <source>
        <dbReference type="ARBA" id="ARBA00047899"/>
    </source>
</evidence>
<dbReference type="GO" id="GO:0010212">
    <property type="term" value="P:response to ionizing radiation"/>
    <property type="evidence" value="ECO:0007669"/>
    <property type="project" value="UniProtKB-ARBA"/>
</dbReference>
<evidence type="ECO:0000256" key="3">
    <source>
        <dbReference type="ARBA" id="ARBA00004300"/>
    </source>
</evidence>
<dbReference type="GO" id="GO:0004674">
    <property type="term" value="F:protein serine/threonine kinase activity"/>
    <property type="evidence" value="ECO:0007669"/>
    <property type="project" value="UniProtKB-KW"/>
</dbReference>
<dbReference type="PANTHER" id="PTHR37079">
    <property type="entry name" value="SERINE/THREONINE-PROTEIN KINASE ATM"/>
    <property type="match status" value="1"/>
</dbReference>
<evidence type="ECO:0000256" key="24">
    <source>
        <dbReference type="ARBA" id="ARBA00067340"/>
    </source>
</evidence>
<sequence>MIMTESEGEQFFIKFYIIHRTAVDHPHHALFCIFALANAKRDSELLRKSTASKSRLTKGGHGNQSENEGRIEAAKTLINQLKKERSISGLVNNMETLCDAYIQLANYNVSQFRNETKPINLDKRLWIMQLKETENIAVPTDNFPIDPSGDYKSIVTLKGFEPTFKLAGGINLPKILTCLGSDGRKRRQLVKGKDDLRQDAIMQQVFEMLNTLLHKNPGTKKRNLSVRQYKVIPLSQCSGVLEWCEGTLPIGMYLIGEKDEASGAHKRFRPQDITARACRDKMVETARKPLKDKLKNFLEICSKFQPVMRYFFMENFSQPSVWFERRLAYTKSVSTTSIVGYILGLGDRHIQNILIDTNTAELVHIDLGIAFEQGRILPTPETVPFRLTRDVIDGMGVSGVEGTFRRCCEKTMEVMHNHQEALLTILEVLLYDPLNNWTISPQKAAALQGRRDRMDTETSELNVTMDIDNANTSAKDSQESVNKLAERVLLRLQQKLQGYEEGVQLSVTGQVNNLIQEARDPKNLCKLFPGWQPYI</sequence>
<evidence type="ECO:0000256" key="10">
    <source>
        <dbReference type="ARBA" id="ARBA00022679"/>
    </source>
</evidence>
<keyword evidence="16" id="KW-0238">DNA-binding</keyword>
<dbReference type="GO" id="GO:1901701">
    <property type="term" value="P:cellular response to oxygen-containing compound"/>
    <property type="evidence" value="ECO:0007669"/>
    <property type="project" value="UniProtKB-ARBA"/>
</dbReference>
<dbReference type="SMART" id="SM01343">
    <property type="entry name" value="FATC"/>
    <property type="match status" value="1"/>
</dbReference>
<evidence type="ECO:0000256" key="4">
    <source>
        <dbReference type="ARBA" id="ARBA00004541"/>
    </source>
</evidence>
<dbReference type="GO" id="GO:0031410">
    <property type="term" value="C:cytoplasmic vesicle"/>
    <property type="evidence" value="ECO:0007669"/>
    <property type="project" value="UniProtKB-SubCell"/>
</dbReference>
<keyword evidence="14" id="KW-0067">ATP-binding</keyword>
<dbReference type="GO" id="GO:1904262">
    <property type="term" value="P:negative regulation of TORC1 signaling"/>
    <property type="evidence" value="ECO:0007669"/>
    <property type="project" value="UniProtKB-ARBA"/>
</dbReference>
<evidence type="ECO:0000256" key="13">
    <source>
        <dbReference type="ARBA" id="ARBA00022777"/>
    </source>
</evidence>
<evidence type="ECO:0000256" key="9">
    <source>
        <dbReference type="ARBA" id="ARBA00022553"/>
    </source>
</evidence>
<organism evidence="25">
    <name type="scientific">Magallana gigas</name>
    <name type="common">Pacific oyster</name>
    <name type="synonym">Crassostrea gigas</name>
    <dbReference type="NCBI Taxonomy" id="29159"/>
    <lineage>
        <taxon>Eukaryota</taxon>
        <taxon>Metazoa</taxon>
        <taxon>Spiralia</taxon>
        <taxon>Lophotrochozoa</taxon>
        <taxon>Mollusca</taxon>
        <taxon>Bivalvia</taxon>
        <taxon>Autobranchia</taxon>
        <taxon>Pteriomorphia</taxon>
        <taxon>Ostreida</taxon>
        <taxon>Ostreoidea</taxon>
        <taxon>Ostreidae</taxon>
        <taxon>Magallana</taxon>
    </lineage>
</organism>
<keyword evidence="20" id="KW-0131">Cell cycle</keyword>
<dbReference type="GO" id="GO:0005524">
    <property type="term" value="F:ATP binding"/>
    <property type="evidence" value="ECO:0007669"/>
    <property type="project" value="UniProtKB-KW"/>
</dbReference>
<dbReference type="SUPFAM" id="SSF56112">
    <property type="entry name" value="Protein kinase-like (PK-like)"/>
    <property type="match status" value="1"/>
</dbReference>
<evidence type="ECO:0000256" key="7">
    <source>
        <dbReference type="ARBA" id="ARBA00022490"/>
    </source>
</evidence>
<dbReference type="GO" id="GO:0005654">
    <property type="term" value="C:nucleoplasm"/>
    <property type="evidence" value="ECO:0007669"/>
    <property type="project" value="UniProtKB-ARBA"/>
</dbReference>
<proteinExistence type="inferred from homology"/>
<evidence type="ECO:0000256" key="17">
    <source>
        <dbReference type="ARBA" id="ARBA00023140"/>
    </source>
</evidence>
<protein>
    <recommendedName>
        <fullName evidence="24">Serine-protein kinase ATM</fullName>
        <ecNumber evidence="6">2.7.11.1</ecNumber>
    </recommendedName>
</protein>
<dbReference type="EMBL" id="JH818713">
    <property type="protein sequence ID" value="EKC18024.1"/>
    <property type="molecule type" value="Genomic_DNA"/>
</dbReference>
<dbReference type="SMART" id="SM00146">
    <property type="entry name" value="PI3Kc"/>
    <property type="match status" value="1"/>
</dbReference>
<dbReference type="GO" id="GO:0003677">
    <property type="term" value="F:DNA binding"/>
    <property type="evidence" value="ECO:0007669"/>
    <property type="project" value="UniProtKB-KW"/>
</dbReference>
<evidence type="ECO:0000256" key="5">
    <source>
        <dbReference type="ARBA" id="ARBA00010769"/>
    </source>
</evidence>
<dbReference type="GO" id="GO:0010557">
    <property type="term" value="P:positive regulation of macromolecule biosynthetic process"/>
    <property type="evidence" value="ECO:0007669"/>
    <property type="project" value="UniProtKB-ARBA"/>
</dbReference>
<keyword evidence="21" id="KW-0968">Cytoplasmic vesicle</keyword>
<evidence type="ECO:0000256" key="18">
    <source>
        <dbReference type="ARBA" id="ARBA00023212"/>
    </source>
</evidence>